<evidence type="ECO:0000256" key="1">
    <source>
        <dbReference type="ARBA" id="ARBA00004123"/>
    </source>
</evidence>
<dbReference type="GO" id="GO:0008270">
    <property type="term" value="F:zinc ion binding"/>
    <property type="evidence" value="ECO:0007669"/>
    <property type="project" value="UniProtKB-KW"/>
</dbReference>
<feature type="compositionally biased region" description="Polar residues" evidence="6">
    <location>
        <begin position="621"/>
        <end position="636"/>
    </location>
</feature>
<keyword evidence="5" id="KW-0539">Nucleus</keyword>
<dbReference type="CDD" id="cd15517">
    <property type="entry name" value="PHD_TCF19_like"/>
    <property type="match status" value="1"/>
</dbReference>
<feature type="region of interest" description="Disordered" evidence="6">
    <location>
        <begin position="101"/>
        <end position="126"/>
    </location>
</feature>
<feature type="region of interest" description="Disordered" evidence="6">
    <location>
        <begin position="1"/>
        <end position="66"/>
    </location>
</feature>
<dbReference type="InterPro" id="IPR000953">
    <property type="entry name" value="Chromo/chromo_shadow_dom"/>
</dbReference>
<accession>A0A9P3LGY5</accession>
<dbReference type="SUPFAM" id="SSF57903">
    <property type="entry name" value="FYVE/PHD zinc finger"/>
    <property type="match status" value="1"/>
</dbReference>
<dbReference type="SUPFAM" id="SSF54160">
    <property type="entry name" value="Chromo domain-like"/>
    <property type="match status" value="1"/>
</dbReference>
<feature type="compositionally biased region" description="Low complexity" evidence="6">
    <location>
        <begin position="1"/>
        <end position="22"/>
    </location>
</feature>
<feature type="compositionally biased region" description="Low complexity" evidence="6">
    <location>
        <begin position="720"/>
        <end position="749"/>
    </location>
</feature>
<dbReference type="GO" id="GO:0048188">
    <property type="term" value="C:Set1C/COMPASS complex"/>
    <property type="evidence" value="ECO:0007669"/>
    <property type="project" value="InterPro"/>
</dbReference>
<keyword evidence="4" id="KW-0862">Zinc</keyword>
<reference evidence="8 9" key="1">
    <citation type="submission" date="2021-08" db="EMBL/GenBank/DDBJ databases">
        <title>Draft Genome Sequence of Phanerochaete sordida strain YK-624.</title>
        <authorList>
            <person name="Mori T."/>
            <person name="Dohra H."/>
            <person name="Suzuki T."/>
            <person name="Kawagishi H."/>
            <person name="Hirai H."/>
        </authorList>
    </citation>
    <scope>NUCLEOTIDE SEQUENCE [LARGE SCALE GENOMIC DNA]</scope>
    <source>
        <strain evidence="8 9">YK-624</strain>
    </source>
</reference>
<name>A0A9P3LGY5_9APHY</name>
<dbReference type="InterPro" id="IPR019787">
    <property type="entry name" value="Znf_PHD-finger"/>
</dbReference>
<feature type="region of interest" description="Disordered" evidence="6">
    <location>
        <begin position="594"/>
        <end position="636"/>
    </location>
</feature>
<feature type="region of interest" description="Disordered" evidence="6">
    <location>
        <begin position="459"/>
        <end position="514"/>
    </location>
</feature>
<dbReference type="GO" id="GO:0006338">
    <property type="term" value="P:chromatin remodeling"/>
    <property type="evidence" value="ECO:0007669"/>
    <property type="project" value="UniProtKB-ARBA"/>
</dbReference>
<evidence type="ECO:0000256" key="5">
    <source>
        <dbReference type="ARBA" id="ARBA00023242"/>
    </source>
</evidence>
<dbReference type="PROSITE" id="PS50013">
    <property type="entry name" value="CHROMO_2"/>
    <property type="match status" value="1"/>
</dbReference>
<feature type="compositionally biased region" description="Basic and acidic residues" evidence="6">
    <location>
        <begin position="530"/>
        <end position="540"/>
    </location>
</feature>
<feature type="domain" description="Chromo" evidence="7">
    <location>
        <begin position="1021"/>
        <end position="1081"/>
    </location>
</feature>
<evidence type="ECO:0000256" key="3">
    <source>
        <dbReference type="ARBA" id="ARBA00022771"/>
    </source>
</evidence>
<dbReference type="OrthoDB" id="436852at2759"/>
<feature type="compositionally biased region" description="Low complexity" evidence="6">
    <location>
        <begin position="104"/>
        <end position="126"/>
    </location>
</feature>
<proteinExistence type="predicted"/>
<feature type="region of interest" description="Disordered" evidence="6">
    <location>
        <begin position="881"/>
        <end position="912"/>
    </location>
</feature>
<comment type="subcellular location">
    <subcellularLocation>
        <location evidence="1">Nucleus</location>
    </subcellularLocation>
</comment>
<dbReference type="GO" id="GO:0045893">
    <property type="term" value="P:positive regulation of DNA-templated transcription"/>
    <property type="evidence" value="ECO:0007669"/>
    <property type="project" value="TreeGrafter"/>
</dbReference>
<dbReference type="InterPro" id="IPR011011">
    <property type="entry name" value="Znf_FYVE_PHD"/>
</dbReference>
<sequence>MADRLLPANHAAHQPHQQRQQPQQPPGAQPRLLPQHAQQPPHAVVYHQQAQPQHLQPPAPAPPARPPTIADVVFALPEAIRHVFRVFDGRFQRLEELLADTHRSPPSQSQPQPQPVASPSNAPNPSHITLTTGLASLDTKLSEIQRAFTDARDEQCADMLTVRQGTESVTRALTGINARFGRVEGSISELTQSVEECKELKEQVRTVECLLNELLEKSDDPEAGKATMPRCDAAVMTEEPVELGASPADLSPCAISPLTPLSTMLSTLPPLAASPVVRTTNVDGYPIPGRIMDSDDAGTETVQASTGLGVQAVAGPSVAKSYAEASTSTDVLAAAQVPTPSDFVDAVKTLAGIFTSLSSSGHLPPHVLFDANPFTHFMVPQHNPDSVTSSELPSPAMVYDHKGKGKMIARELLPDRQGSIPKYLSPVKWGSLQAGSSDTSPAFTAREDLTQSPATVVAGLQNASRKRKRCLSDVAKPKDYARSESERRPRRLSTSFSSLSSSRQTSPAPTVDDLRKLWVPSSQVTSQVLEDGHAHTESPDVHLQSFPERCAPVPKPQTVRQPVQGNKATPRRQCESKSADNSQLLSLTGLETETPALHPSLSPRQLSTDANTQHGLPSPSSPTSNAGLVSFDNGTLDSMTPEEIALELQRLDEQIRRELARSDTMDVEELLAVGTGASASTFPEDGMEKDEKATFMALTEKNVHELDSSNEVEQRTTNRSSAVSESSLSTLTSFNSSDLDSDSDSGVTVPKHQQAHGEALSEPEDEEETTRSEGSSLAASATCKRRRTAKNQVATEQRRKKRKVAAALFPGTPPNTLATGQSASSSISRYSTTSSSQSSLTQSSGSGGTKAPSVGLSASAPPSKKRVGTITIPATTSRAVSVPGKAFKKPQSKRGRKSAQEKQLRASAMPAEAAQRQAVPWEVLGGYNGPCKWPKVLSKGDWVCDFIQCSGCDAWYHFGCLGIKRNDPRTAEGVDLFCPPCEESLRRYKVARKLRGIIDQHCARPECTLRAVAASNDQQTYFIERIIGRIPRARSGDSAGCDKVDFMWLFKWMDYDAVDSTWEDSSKVPRNGERYIAEFEKAARAEGFLVDDPTRFIILDEGARAGFRRPGWA</sequence>
<feature type="compositionally biased region" description="Low complexity" evidence="6">
    <location>
        <begin position="820"/>
        <end position="844"/>
    </location>
</feature>
<evidence type="ECO:0000256" key="2">
    <source>
        <dbReference type="ARBA" id="ARBA00022723"/>
    </source>
</evidence>
<dbReference type="PANTHER" id="PTHR46174">
    <property type="entry name" value="CXXC-TYPE ZINC FINGER PROTEIN 1"/>
    <property type="match status" value="1"/>
</dbReference>
<dbReference type="EMBL" id="BPQB01000043">
    <property type="protein sequence ID" value="GJE94795.1"/>
    <property type="molecule type" value="Genomic_DNA"/>
</dbReference>
<dbReference type="Gene3D" id="2.40.50.40">
    <property type="match status" value="1"/>
</dbReference>
<keyword evidence="2" id="KW-0479">Metal-binding</keyword>
<feature type="compositionally biased region" description="Polar residues" evidence="6">
    <location>
        <begin position="602"/>
        <end position="615"/>
    </location>
</feature>
<dbReference type="InterPro" id="IPR037869">
    <property type="entry name" value="Spp1/CFP1"/>
</dbReference>
<feature type="compositionally biased region" description="Basic and acidic residues" evidence="6">
    <location>
        <begin position="475"/>
        <end position="487"/>
    </location>
</feature>
<evidence type="ECO:0000313" key="9">
    <source>
        <dbReference type="Proteomes" id="UP000703269"/>
    </source>
</evidence>
<dbReference type="InterPro" id="IPR013083">
    <property type="entry name" value="Znf_RING/FYVE/PHD"/>
</dbReference>
<feature type="compositionally biased region" description="Low complexity" evidence="6">
    <location>
        <begin position="492"/>
        <end position="507"/>
    </location>
</feature>
<evidence type="ECO:0000259" key="7">
    <source>
        <dbReference type="PROSITE" id="PS50013"/>
    </source>
</evidence>
<feature type="region of interest" description="Disordered" evidence="6">
    <location>
        <begin position="702"/>
        <end position="868"/>
    </location>
</feature>
<feature type="compositionally biased region" description="Polar residues" evidence="6">
    <location>
        <begin position="558"/>
        <end position="567"/>
    </location>
</feature>
<protein>
    <recommendedName>
        <fullName evidence="7">Chromo domain-containing protein</fullName>
    </recommendedName>
</protein>
<feature type="compositionally biased region" description="Pro residues" evidence="6">
    <location>
        <begin position="55"/>
        <end position="66"/>
    </location>
</feature>
<organism evidence="8 9">
    <name type="scientific">Phanerochaete sordida</name>
    <dbReference type="NCBI Taxonomy" id="48140"/>
    <lineage>
        <taxon>Eukaryota</taxon>
        <taxon>Fungi</taxon>
        <taxon>Dikarya</taxon>
        <taxon>Basidiomycota</taxon>
        <taxon>Agaricomycotina</taxon>
        <taxon>Agaricomycetes</taxon>
        <taxon>Polyporales</taxon>
        <taxon>Phanerochaetaceae</taxon>
        <taxon>Phanerochaete</taxon>
    </lineage>
</organism>
<dbReference type="Gene3D" id="3.30.40.10">
    <property type="entry name" value="Zinc/RING finger domain, C3HC4 (zinc finger)"/>
    <property type="match status" value="1"/>
</dbReference>
<feature type="region of interest" description="Disordered" evidence="6">
    <location>
        <begin position="528"/>
        <end position="581"/>
    </location>
</feature>
<feature type="compositionally biased region" description="Basic and acidic residues" evidence="6">
    <location>
        <begin position="702"/>
        <end position="716"/>
    </location>
</feature>
<evidence type="ECO:0000256" key="6">
    <source>
        <dbReference type="SAM" id="MobiDB-lite"/>
    </source>
</evidence>
<evidence type="ECO:0000313" key="8">
    <source>
        <dbReference type="EMBL" id="GJE94795.1"/>
    </source>
</evidence>
<dbReference type="PANTHER" id="PTHR46174:SF1">
    <property type="entry name" value="CXXC-TYPE ZINC FINGER PROTEIN 1"/>
    <property type="match status" value="1"/>
</dbReference>
<keyword evidence="3" id="KW-0863">Zinc-finger</keyword>
<keyword evidence="9" id="KW-1185">Reference proteome</keyword>
<evidence type="ECO:0000256" key="4">
    <source>
        <dbReference type="ARBA" id="ARBA00022833"/>
    </source>
</evidence>
<comment type="caution">
    <text evidence="8">The sequence shown here is derived from an EMBL/GenBank/DDBJ whole genome shotgun (WGS) entry which is preliminary data.</text>
</comment>
<dbReference type="AlphaFoldDB" id="A0A9P3LGY5"/>
<dbReference type="InterPro" id="IPR016197">
    <property type="entry name" value="Chromo-like_dom_sf"/>
</dbReference>
<gene>
    <name evidence="8" type="ORF">PsYK624_109690</name>
</gene>
<dbReference type="Proteomes" id="UP000703269">
    <property type="component" value="Unassembled WGS sequence"/>
</dbReference>
<feature type="compositionally biased region" description="Basic residues" evidence="6">
    <location>
        <begin position="886"/>
        <end position="897"/>
    </location>
</feature>
<dbReference type="Pfam" id="PF00628">
    <property type="entry name" value="PHD"/>
    <property type="match status" value="1"/>
</dbReference>